<dbReference type="OrthoDB" id="1313275at2759"/>
<reference evidence="3 4" key="1">
    <citation type="journal article" date="2017" name="Genome Biol.">
        <title>New reference genome sequences of hot pepper reveal the massive evolution of plant disease-resistance genes by retroduplication.</title>
        <authorList>
            <person name="Kim S."/>
            <person name="Park J."/>
            <person name="Yeom S.I."/>
            <person name="Kim Y.M."/>
            <person name="Seo E."/>
            <person name="Kim K.T."/>
            <person name="Kim M.S."/>
            <person name="Lee J.M."/>
            <person name="Cheong K."/>
            <person name="Shin H.S."/>
            <person name="Kim S.B."/>
            <person name="Han K."/>
            <person name="Lee J."/>
            <person name="Park M."/>
            <person name="Lee H.A."/>
            <person name="Lee H.Y."/>
            <person name="Lee Y."/>
            <person name="Oh S."/>
            <person name="Lee J.H."/>
            <person name="Choi E."/>
            <person name="Choi E."/>
            <person name="Lee S.E."/>
            <person name="Jeon J."/>
            <person name="Kim H."/>
            <person name="Choi G."/>
            <person name="Song H."/>
            <person name="Lee J."/>
            <person name="Lee S.C."/>
            <person name="Kwon J.K."/>
            <person name="Lee H.Y."/>
            <person name="Koo N."/>
            <person name="Hong Y."/>
            <person name="Kim R.W."/>
            <person name="Kang W.H."/>
            <person name="Huh J.H."/>
            <person name="Kang B.C."/>
            <person name="Yang T.J."/>
            <person name="Lee Y.H."/>
            <person name="Bennetzen J.L."/>
            <person name="Choi D."/>
        </authorList>
    </citation>
    <scope>NUCLEOTIDE SEQUENCE [LARGE SCALE GENOMIC DNA]</scope>
    <source>
        <strain evidence="4">cv. PBC81</strain>
    </source>
</reference>
<evidence type="ECO:0000256" key="1">
    <source>
        <dbReference type="SAM" id="Coils"/>
    </source>
</evidence>
<feature type="coiled-coil region" evidence="1">
    <location>
        <begin position="335"/>
        <end position="376"/>
    </location>
</feature>
<evidence type="ECO:0000313" key="3">
    <source>
        <dbReference type="EMBL" id="PHT45069.1"/>
    </source>
</evidence>
<organism evidence="3 4">
    <name type="scientific">Capsicum baccatum</name>
    <name type="common">Peruvian pepper</name>
    <dbReference type="NCBI Taxonomy" id="33114"/>
    <lineage>
        <taxon>Eukaryota</taxon>
        <taxon>Viridiplantae</taxon>
        <taxon>Streptophyta</taxon>
        <taxon>Embryophyta</taxon>
        <taxon>Tracheophyta</taxon>
        <taxon>Spermatophyta</taxon>
        <taxon>Magnoliopsida</taxon>
        <taxon>eudicotyledons</taxon>
        <taxon>Gunneridae</taxon>
        <taxon>Pentapetalae</taxon>
        <taxon>asterids</taxon>
        <taxon>lamiids</taxon>
        <taxon>Solanales</taxon>
        <taxon>Solanaceae</taxon>
        <taxon>Solanoideae</taxon>
        <taxon>Capsiceae</taxon>
        <taxon>Capsicum</taxon>
    </lineage>
</organism>
<dbReference type="STRING" id="33114.A0A2G2WIS1"/>
<gene>
    <name evidence="3" type="ORF">CQW23_14227</name>
</gene>
<dbReference type="PANTHER" id="PTHR46148">
    <property type="entry name" value="CHROMO DOMAIN-CONTAINING PROTEIN"/>
    <property type="match status" value="1"/>
</dbReference>
<proteinExistence type="predicted"/>
<name>A0A2G2WIS1_CAPBA</name>
<evidence type="ECO:0000313" key="4">
    <source>
        <dbReference type="Proteomes" id="UP000224567"/>
    </source>
</evidence>
<dbReference type="Pfam" id="PF24626">
    <property type="entry name" value="SH3_Tf2-1"/>
    <property type="match status" value="1"/>
</dbReference>
<feature type="domain" description="Tf2-1-like SH3-like" evidence="2">
    <location>
        <begin position="7"/>
        <end position="56"/>
    </location>
</feature>
<protein>
    <recommendedName>
        <fullName evidence="2">Tf2-1-like SH3-like domain-containing protein</fullName>
    </recommendedName>
</protein>
<reference evidence="4" key="2">
    <citation type="journal article" date="2017" name="J. Anim. Genet.">
        <title>Multiple reference genome sequences of hot pepper reveal the massive evolution of plant disease resistance genes by retroduplication.</title>
        <authorList>
            <person name="Kim S."/>
            <person name="Park J."/>
            <person name="Yeom S.-I."/>
            <person name="Kim Y.-M."/>
            <person name="Seo E."/>
            <person name="Kim K.-T."/>
            <person name="Kim M.-S."/>
            <person name="Lee J.M."/>
            <person name="Cheong K."/>
            <person name="Shin H.-S."/>
            <person name="Kim S.-B."/>
            <person name="Han K."/>
            <person name="Lee J."/>
            <person name="Park M."/>
            <person name="Lee H.-A."/>
            <person name="Lee H.-Y."/>
            <person name="Lee Y."/>
            <person name="Oh S."/>
            <person name="Lee J.H."/>
            <person name="Choi E."/>
            <person name="Choi E."/>
            <person name="Lee S.E."/>
            <person name="Jeon J."/>
            <person name="Kim H."/>
            <person name="Choi G."/>
            <person name="Song H."/>
            <person name="Lee J."/>
            <person name="Lee S.-C."/>
            <person name="Kwon J.-K."/>
            <person name="Lee H.-Y."/>
            <person name="Koo N."/>
            <person name="Hong Y."/>
            <person name="Kim R.W."/>
            <person name="Kang W.-H."/>
            <person name="Huh J.H."/>
            <person name="Kang B.-C."/>
            <person name="Yang T.-J."/>
            <person name="Lee Y.-H."/>
            <person name="Bennetzen J.L."/>
            <person name="Choi D."/>
        </authorList>
    </citation>
    <scope>NUCLEOTIDE SEQUENCE [LARGE SCALE GENOMIC DNA]</scope>
    <source>
        <strain evidence="4">cv. PBC81</strain>
    </source>
</reference>
<comment type="caution">
    <text evidence="3">The sequence shown here is derived from an EMBL/GenBank/DDBJ whole genome shotgun (WGS) entry which is preliminary data.</text>
</comment>
<dbReference type="AlphaFoldDB" id="A0A2G2WIS1"/>
<dbReference type="EMBL" id="MLFT02000006">
    <property type="protein sequence ID" value="PHT45069.1"/>
    <property type="molecule type" value="Genomic_DNA"/>
</dbReference>
<dbReference type="InterPro" id="IPR056924">
    <property type="entry name" value="SH3_Tf2-1"/>
</dbReference>
<dbReference type="Proteomes" id="UP000224567">
    <property type="component" value="Unassembled WGS sequence"/>
</dbReference>
<accession>A0A2G2WIS1</accession>
<dbReference type="PANTHER" id="PTHR46148:SF58">
    <property type="entry name" value="RETROTRANSPOSON PROTEIN"/>
    <property type="match status" value="1"/>
</dbReference>
<evidence type="ECO:0000259" key="2">
    <source>
        <dbReference type="Pfam" id="PF24626"/>
    </source>
</evidence>
<sequence>MKGVMQFGKNGKLIPRYVDLYLVLRRVGNDIYELEFPFSMSSIHSLFHVFMLRKCVGDPSLVVPLENIDILDSLSYEEVLGIFYEDLVPDAKEPTGLDTKKVRYISQTYEYLFAAFHNLWDASQEVSLRDWITYWCKKPSKCGPAPPMKEKKTAHPELTHNPSGIFPDMLRLFHSPWDFQDGMNNGEWQEGNSDEVPINEALITYVTFFLNAKLPNQYANEKSYTPPMVYEGISLPAVEIHDDMDNPLRTISALADEVIIKEMDCKDVDISPLRKLLHDFFNLATLYDQARSMLYDMNEESAREELFYIAGERLIYARLKEDEKVKVSSSIRQSLQNIKKKIKELCRKAQSLEYLLDEAENEAKEAKLDSSVVAKEFNASFDADLSNGVDQKKEHLESYAPRLNQ</sequence>
<keyword evidence="1" id="KW-0175">Coiled coil</keyword>
<keyword evidence="4" id="KW-1185">Reference proteome</keyword>